<feature type="signal peptide" evidence="17">
    <location>
        <begin position="1"/>
        <end position="30"/>
    </location>
</feature>
<keyword evidence="10 20" id="KW-0675">Receptor</keyword>
<evidence type="ECO:0000313" key="20">
    <source>
        <dbReference type="EMBL" id="JAA47994.1"/>
    </source>
</evidence>
<dbReference type="EMBL" id="GABZ01005531">
    <property type="protein sequence ID" value="JAA47994.1"/>
    <property type="molecule type" value="mRNA"/>
</dbReference>
<keyword evidence="9" id="KW-1015">Disulfide bond</keyword>
<dbReference type="GO" id="GO:0004905">
    <property type="term" value="F:type I interferon receptor activity"/>
    <property type="evidence" value="ECO:0007669"/>
    <property type="project" value="TreeGrafter"/>
</dbReference>
<evidence type="ECO:0000256" key="4">
    <source>
        <dbReference type="ARBA" id="ARBA00022553"/>
    </source>
</evidence>
<comment type="function">
    <text evidence="12">Together with IFNAR1, forms the heterodimeric receptor for type I interferons (including interferons alpha, beta, epsilon, omega and kappa). Type I interferon binding activates the JAK-STAT signaling cascade, resulting in transcriptional activation or repression of interferon-regulated genes that encode the effectors of the interferon response. Mechanistically, type I interferon-binding brings the IFNAR1 and IFNAR2 subunits into close proximity with one another, driving their associated Janus kinases (JAKs) (TYK2 bound to IFNAR1 and JAK1 bound to IFNAR2) to cross-phosphorylate one another. The activated kinases phosphorylate specific tyrosine residues on the intracellular domains of IFNAR1 and IFNAR2, forming docking sites for the STAT transcription factors (STAT1, STAT2 and STAT). STAT proteins are then phosphorylated by the JAKs, promoting their translocation into the nucleus to regulate expression of interferon-regulated genes.</text>
</comment>
<feature type="domain" description="Fibronectin type-III" evidence="18">
    <location>
        <begin position="16"/>
        <end position="116"/>
    </location>
</feature>
<keyword evidence="8 16" id="KW-0472">Membrane</keyword>
<evidence type="ECO:0000256" key="15">
    <source>
        <dbReference type="SAM" id="MobiDB-lite"/>
    </source>
</evidence>
<evidence type="ECO:0000256" key="7">
    <source>
        <dbReference type="ARBA" id="ARBA00022989"/>
    </source>
</evidence>
<dbReference type="FunFam" id="2.60.40.10:FF:000909">
    <property type="entry name" value="Interferon alpha/beta receptor 2"/>
    <property type="match status" value="1"/>
</dbReference>
<dbReference type="Pfam" id="PF09294">
    <property type="entry name" value="Interfer-bind"/>
    <property type="match status" value="1"/>
</dbReference>
<keyword evidence="7 16" id="KW-1133">Transmembrane helix</keyword>
<dbReference type="GO" id="GO:0042018">
    <property type="term" value="F:interleukin-22 receptor activity"/>
    <property type="evidence" value="ECO:0007669"/>
    <property type="project" value="TreeGrafter"/>
</dbReference>
<keyword evidence="5 16" id="KW-0812">Transmembrane</keyword>
<evidence type="ECO:0000256" key="1">
    <source>
        <dbReference type="ARBA" id="ARBA00004251"/>
    </source>
</evidence>
<evidence type="ECO:0000256" key="6">
    <source>
        <dbReference type="ARBA" id="ARBA00022729"/>
    </source>
</evidence>
<evidence type="ECO:0000256" key="5">
    <source>
        <dbReference type="ARBA" id="ARBA00022692"/>
    </source>
</evidence>
<sequence>MLWGHNACAIRPLTLCLLGCIGLLFGVSQPSPEFSNDTCDFNMVLRNFRPILSWKLRNPPTAPTHYTLWYTDMSDKKDTEIVEHCTNITSLSCDLTHLWVDMSETYELWLVGSQGNATPVHCFGSIFPEVDMDLEPPEFEIAGFTDHIHVTLEFPPTLPKGPTGQGPWSHLSLVIEEQLEGIVKEHKLKITEDTKGNFTYVLDKLIPNTTYCVSVYFDPRDIQRIIRSPLKCIHLQPARESGSPESAGIGALITVALIVAVAVSTLVMLKRVGYICLQNVPPKVLNFHNLPAWALPEPPPLEAVAVLEVIHVHRKKKVWDYNYDDESDSDETVLRASAGGYTTHGLTIRPVRPESSSAAPLEDYSNPHAQEDELSEPEAETQSLMAPEPGPRCSECVGGVSEGQRTPPMGLLFKDNSSSTESSADRNFFNVDLNSVFVRVLDDSDTEVPPVPSLAEETIDPEDPNEMGTSLLVASGQGTQPPLPSPPGLGLWLEDAPSDRSDTSESDVDDNAGVNIGDGYLMR</sequence>
<dbReference type="InterPro" id="IPR013783">
    <property type="entry name" value="Ig-like_fold"/>
</dbReference>
<dbReference type="SUPFAM" id="SSF49265">
    <property type="entry name" value="Fibronectin type III"/>
    <property type="match status" value="2"/>
</dbReference>
<dbReference type="InterPro" id="IPR036116">
    <property type="entry name" value="FN3_sf"/>
</dbReference>
<feature type="domain" description="Interferon/interleukin receptor" evidence="19">
    <location>
        <begin position="133"/>
        <end position="235"/>
    </location>
</feature>
<evidence type="ECO:0000256" key="9">
    <source>
        <dbReference type="ARBA" id="ARBA00023157"/>
    </source>
</evidence>
<evidence type="ECO:0000259" key="19">
    <source>
        <dbReference type="Pfam" id="PF09294"/>
    </source>
</evidence>
<evidence type="ECO:0000256" key="8">
    <source>
        <dbReference type="ARBA" id="ARBA00023136"/>
    </source>
</evidence>
<evidence type="ECO:0000256" key="13">
    <source>
        <dbReference type="ARBA" id="ARBA00068670"/>
    </source>
</evidence>
<comment type="similarity">
    <text evidence="2">Belongs to the type II cytokine receptor family.</text>
</comment>
<evidence type="ECO:0000259" key="18">
    <source>
        <dbReference type="Pfam" id="PF01108"/>
    </source>
</evidence>
<keyword evidence="11" id="KW-0325">Glycoprotein</keyword>
<dbReference type="Gene3D" id="2.60.40.10">
    <property type="entry name" value="Immunoglobulins"/>
    <property type="match status" value="2"/>
</dbReference>
<keyword evidence="4" id="KW-0597">Phosphoprotein</keyword>
<evidence type="ECO:0000256" key="14">
    <source>
        <dbReference type="ARBA" id="ARBA00076545"/>
    </source>
</evidence>
<evidence type="ECO:0000256" key="3">
    <source>
        <dbReference type="ARBA" id="ARBA00022475"/>
    </source>
</evidence>
<reference evidence="20" key="1">
    <citation type="submission" date="2012-11" db="EMBL/GenBank/DDBJ databases">
        <title>The Vampirome: Transcriptome and Proteome Analysis of the Submandibular and Accessory Glands of the Vampire Bat and Vector of Human Rabies, Desmodus rotundus.</title>
        <authorList>
            <person name="Francischetti I.M.B."/>
            <person name="Assumpcao T.C.F."/>
            <person name="Ma D."/>
            <person name="Vicente E.C."/>
            <person name="Ribeiro J.M.C."/>
        </authorList>
    </citation>
    <scope>NUCLEOTIDE SEQUENCE</scope>
    <source>
        <tissue evidence="20">Salivary gland</tissue>
    </source>
</reference>
<feature type="region of interest" description="Disordered" evidence="15">
    <location>
        <begin position="345"/>
        <end position="391"/>
    </location>
</feature>
<comment type="subcellular location">
    <subcellularLocation>
        <location evidence="1">Cell membrane</location>
        <topology evidence="1">Single-pass type I membrane protein</topology>
    </subcellularLocation>
</comment>
<evidence type="ECO:0000256" key="10">
    <source>
        <dbReference type="ARBA" id="ARBA00023170"/>
    </source>
</evidence>
<protein>
    <recommendedName>
        <fullName evidence="13">Interferon alpha/beta receptor 2</fullName>
    </recommendedName>
    <alternativeName>
        <fullName evidence="14">Type I interferon receptor 2</fullName>
    </alternativeName>
</protein>
<dbReference type="AlphaFoldDB" id="K9J1L3"/>
<accession>K9J1L3</accession>
<organism evidence="20">
    <name type="scientific">Desmodus rotundus</name>
    <name type="common">Vampire bat</name>
    <dbReference type="NCBI Taxonomy" id="9430"/>
    <lineage>
        <taxon>Eukaryota</taxon>
        <taxon>Metazoa</taxon>
        <taxon>Chordata</taxon>
        <taxon>Craniata</taxon>
        <taxon>Vertebrata</taxon>
        <taxon>Euteleostomi</taxon>
        <taxon>Mammalia</taxon>
        <taxon>Eutheria</taxon>
        <taxon>Laurasiatheria</taxon>
        <taxon>Chiroptera</taxon>
        <taxon>Yangochiroptera</taxon>
        <taxon>Phyllostomidae</taxon>
        <taxon>Desmodontinae</taxon>
        <taxon>Desmodus</taxon>
    </lineage>
</organism>
<name>K9J1L3_DESRO</name>
<evidence type="ECO:0000256" key="2">
    <source>
        <dbReference type="ARBA" id="ARBA00005399"/>
    </source>
</evidence>
<keyword evidence="6 17" id="KW-0732">Signal</keyword>
<dbReference type="GO" id="GO:0005886">
    <property type="term" value="C:plasma membrane"/>
    <property type="evidence" value="ECO:0007669"/>
    <property type="project" value="UniProtKB-SubCell"/>
</dbReference>
<proteinExistence type="evidence at transcript level"/>
<feature type="chain" id="PRO_5003931232" description="Interferon alpha/beta receptor 2" evidence="17">
    <location>
        <begin position="31"/>
        <end position="523"/>
    </location>
</feature>
<dbReference type="InterPro" id="IPR015373">
    <property type="entry name" value="Interferon/interleukin_rcp_dom"/>
</dbReference>
<keyword evidence="3" id="KW-1003">Cell membrane</keyword>
<feature type="transmembrane region" description="Helical" evidence="16">
    <location>
        <begin position="247"/>
        <end position="269"/>
    </location>
</feature>
<dbReference type="PANTHER" id="PTHR20859">
    <property type="entry name" value="INTERFERON/INTERLEUKIN RECEPTOR"/>
    <property type="match status" value="1"/>
</dbReference>
<evidence type="ECO:0000256" key="11">
    <source>
        <dbReference type="ARBA" id="ARBA00023180"/>
    </source>
</evidence>
<evidence type="ECO:0000256" key="16">
    <source>
        <dbReference type="SAM" id="Phobius"/>
    </source>
</evidence>
<evidence type="ECO:0000256" key="12">
    <source>
        <dbReference type="ARBA" id="ARBA00057968"/>
    </source>
</evidence>
<dbReference type="PANTHER" id="PTHR20859:SF84">
    <property type="entry name" value="INTERFERON ALPHA_BETA RECEPTOR 2"/>
    <property type="match status" value="1"/>
</dbReference>
<feature type="region of interest" description="Disordered" evidence="15">
    <location>
        <begin position="445"/>
        <end position="523"/>
    </location>
</feature>
<dbReference type="GO" id="GO:0005615">
    <property type="term" value="C:extracellular space"/>
    <property type="evidence" value="ECO:0007669"/>
    <property type="project" value="UniProtKB-ARBA"/>
</dbReference>
<dbReference type="InterPro" id="IPR050650">
    <property type="entry name" value="Type-II_Cytokine-TF_Rcpt"/>
</dbReference>
<dbReference type="Pfam" id="PF01108">
    <property type="entry name" value="Tissue_fac"/>
    <property type="match status" value="1"/>
</dbReference>
<evidence type="ECO:0000256" key="17">
    <source>
        <dbReference type="SAM" id="SignalP"/>
    </source>
</evidence>
<dbReference type="InterPro" id="IPR003961">
    <property type="entry name" value="FN3_dom"/>
</dbReference>